<name>A0A0K2LD36_9LACO</name>
<organism evidence="2 3">
    <name type="scientific">Companilactobacillus heilongjiangensis</name>
    <dbReference type="NCBI Taxonomy" id="1074467"/>
    <lineage>
        <taxon>Bacteria</taxon>
        <taxon>Bacillati</taxon>
        <taxon>Bacillota</taxon>
        <taxon>Bacilli</taxon>
        <taxon>Lactobacillales</taxon>
        <taxon>Lactobacillaceae</taxon>
        <taxon>Companilactobacillus</taxon>
    </lineage>
</organism>
<gene>
    <name evidence="2" type="ORF">JP39_06760</name>
</gene>
<reference evidence="2 3" key="1">
    <citation type="submission" date="2015-08" db="EMBL/GenBank/DDBJ databases">
        <title>Genomic sequence of Lactobacillus heilongjiangensis DSM 28069, isolated from Chinese traditional pickle.</title>
        <authorList>
            <person name="Jiang X."/>
            <person name="Zheng B."/>
            <person name="Cheng H."/>
        </authorList>
    </citation>
    <scope>NUCLEOTIDE SEQUENCE [LARGE SCALE GENOMIC DNA]</scope>
    <source>
        <strain evidence="2 3">DSM 28069</strain>
    </source>
</reference>
<dbReference type="PANTHER" id="PTHR15020:SF50">
    <property type="entry name" value="UPF0659 PROTEIN YMR090W"/>
    <property type="match status" value="1"/>
</dbReference>
<dbReference type="InterPro" id="IPR016040">
    <property type="entry name" value="NAD(P)-bd_dom"/>
</dbReference>
<evidence type="ECO:0000313" key="3">
    <source>
        <dbReference type="Proteomes" id="UP000061546"/>
    </source>
</evidence>
<dbReference type="EMBL" id="CP012559">
    <property type="protein sequence ID" value="ALB29088.1"/>
    <property type="molecule type" value="Genomic_DNA"/>
</dbReference>
<dbReference type="SUPFAM" id="SSF51735">
    <property type="entry name" value="NAD(P)-binding Rossmann-fold domains"/>
    <property type="match status" value="1"/>
</dbReference>
<accession>A0A0K2LD36</accession>
<evidence type="ECO:0000313" key="2">
    <source>
        <dbReference type="EMBL" id="ALB29088.1"/>
    </source>
</evidence>
<dbReference type="OrthoDB" id="9803892at2"/>
<dbReference type="Proteomes" id="UP000061546">
    <property type="component" value="Chromosome"/>
</dbReference>
<dbReference type="AlphaFoldDB" id="A0A0K2LD36"/>
<dbReference type="PANTHER" id="PTHR15020">
    <property type="entry name" value="FLAVIN REDUCTASE-RELATED"/>
    <property type="match status" value="1"/>
</dbReference>
<dbReference type="InterPro" id="IPR036291">
    <property type="entry name" value="NAD(P)-bd_dom_sf"/>
</dbReference>
<evidence type="ECO:0000259" key="1">
    <source>
        <dbReference type="Pfam" id="PF13460"/>
    </source>
</evidence>
<keyword evidence="3" id="KW-1185">Reference proteome</keyword>
<dbReference type="STRING" id="1074467.JP39_06760"/>
<dbReference type="Pfam" id="PF13460">
    <property type="entry name" value="NAD_binding_10"/>
    <property type="match status" value="1"/>
</dbReference>
<dbReference type="Gene3D" id="3.40.50.720">
    <property type="entry name" value="NAD(P)-binding Rossmann-like Domain"/>
    <property type="match status" value="1"/>
</dbReference>
<feature type="domain" description="NAD(P)-binding" evidence="1">
    <location>
        <begin position="8"/>
        <end position="190"/>
    </location>
</feature>
<protein>
    <submittedName>
        <fullName evidence="2">NAD-dependent dehydratase</fullName>
    </submittedName>
</protein>
<dbReference type="RefSeq" id="WP_041499674.1">
    <property type="nucleotide sequence ID" value="NZ_BJDV01000001.1"/>
</dbReference>
<dbReference type="KEGG" id="lhi:JP39_06760"/>
<sequence length="215" mass="23594">MKKIIILGASGSIATLVEKILIDNNEVEMTLLARHPERIADDIRNDSRVKIVVGDVVKDYGTLVQAIKGQDVVYANLYGANLGKQGQSVVKAMNEAKVKRIVWISANGIYGEVPGKYGQWNQMMLGDTLTAYAAGAKAVEQSKLDYTIIRPAWFSDEDTISYELTQKGQQFKGTEVSRISVASYISSLLLDSDQVIKQSIGINKPNTDGSKPSFY</sequence>
<proteinExistence type="predicted"/>